<evidence type="ECO:0000256" key="2">
    <source>
        <dbReference type="ARBA" id="ARBA00005995"/>
    </source>
</evidence>
<comment type="similarity">
    <text evidence="2 6">Belongs to the flavin monoamine oxidase family.</text>
</comment>
<dbReference type="Gene3D" id="3.90.660.10">
    <property type="match status" value="1"/>
</dbReference>
<gene>
    <name evidence="8" type="ORF">G7Z17_g8186</name>
</gene>
<dbReference type="Pfam" id="PF01593">
    <property type="entry name" value="Amino_oxidase"/>
    <property type="match status" value="1"/>
</dbReference>
<dbReference type="PRINTS" id="PR00757">
    <property type="entry name" value="AMINEOXDASEF"/>
</dbReference>
<evidence type="ECO:0000256" key="5">
    <source>
        <dbReference type="PIRSR" id="PIRSR601613-1"/>
    </source>
</evidence>
<dbReference type="InterPro" id="IPR002937">
    <property type="entry name" value="Amino_oxidase"/>
</dbReference>
<evidence type="ECO:0000256" key="3">
    <source>
        <dbReference type="ARBA" id="ARBA00023002"/>
    </source>
</evidence>
<comment type="caution">
    <text evidence="8">The sequence shown here is derived from an EMBL/GenBank/DDBJ whole genome shotgun (WGS) entry which is preliminary data.</text>
</comment>
<dbReference type="InterPro" id="IPR050703">
    <property type="entry name" value="Flavin_MAO"/>
</dbReference>
<dbReference type="SUPFAM" id="SSF51905">
    <property type="entry name" value="FAD/NAD(P)-binding domain"/>
    <property type="match status" value="1"/>
</dbReference>
<dbReference type="SUPFAM" id="SSF54373">
    <property type="entry name" value="FAD-linked reductases, C-terminal domain"/>
    <property type="match status" value="1"/>
</dbReference>
<keyword evidence="3 6" id="KW-0560">Oxidoreductase</keyword>
<organism evidence="8 9">
    <name type="scientific">Cylindrodendrum hubeiense</name>
    <dbReference type="NCBI Taxonomy" id="595255"/>
    <lineage>
        <taxon>Eukaryota</taxon>
        <taxon>Fungi</taxon>
        <taxon>Dikarya</taxon>
        <taxon>Ascomycota</taxon>
        <taxon>Pezizomycotina</taxon>
        <taxon>Sordariomycetes</taxon>
        <taxon>Hypocreomycetidae</taxon>
        <taxon>Hypocreales</taxon>
        <taxon>Nectriaceae</taxon>
        <taxon>Cylindrodendrum</taxon>
    </lineage>
</organism>
<feature type="domain" description="Amine oxidase" evidence="7">
    <location>
        <begin position="18"/>
        <end position="466"/>
    </location>
</feature>
<evidence type="ECO:0000256" key="1">
    <source>
        <dbReference type="ARBA" id="ARBA00001974"/>
    </source>
</evidence>
<dbReference type="PANTHER" id="PTHR43563">
    <property type="entry name" value="AMINE OXIDASE"/>
    <property type="match status" value="1"/>
</dbReference>
<evidence type="ECO:0000259" key="7">
    <source>
        <dbReference type="Pfam" id="PF01593"/>
    </source>
</evidence>
<dbReference type="InterPro" id="IPR036188">
    <property type="entry name" value="FAD/NAD-bd_sf"/>
</dbReference>
<feature type="binding site" evidence="5">
    <location>
        <begin position="38"/>
        <end position="39"/>
    </location>
    <ligand>
        <name>FAD</name>
        <dbReference type="ChEBI" id="CHEBI:57692"/>
    </ligand>
</feature>
<feature type="binding site" evidence="5">
    <location>
        <position position="19"/>
    </location>
    <ligand>
        <name>FAD</name>
        <dbReference type="ChEBI" id="CHEBI:57692"/>
    </ligand>
</feature>
<keyword evidence="9" id="KW-1185">Reference proteome</keyword>
<feature type="binding site" evidence="5">
    <location>
        <position position="351"/>
    </location>
    <ligand>
        <name>substrate</name>
    </ligand>
</feature>
<dbReference type="Proteomes" id="UP000722485">
    <property type="component" value="Unassembled WGS sequence"/>
</dbReference>
<dbReference type="Gene3D" id="3.50.50.60">
    <property type="entry name" value="FAD/NAD(P)-binding domain"/>
    <property type="match status" value="1"/>
</dbReference>
<reference evidence="8" key="1">
    <citation type="submission" date="2020-03" db="EMBL/GenBank/DDBJ databases">
        <title>Draft Genome Sequence of Cylindrodendrum hubeiense.</title>
        <authorList>
            <person name="Buettner E."/>
            <person name="Kellner H."/>
        </authorList>
    </citation>
    <scope>NUCLEOTIDE SEQUENCE</scope>
    <source>
        <strain evidence="8">IHI 201604</strain>
    </source>
</reference>
<dbReference type="GO" id="GO:0097621">
    <property type="term" value="F:monoamine oxidase activity"/>
    <property type="evidence" value="ECO:0007669"/>
    <property type="project" value="UniProtKB-EC"/>
</dbReference>
<sequence length="474" mass="50744">MSAPTPIATDVVVVGAGLSGLRAAVELHRAGLSVVVLEAMDRVGGKTLGLESSAGGGKVDLGAGWLNDTGQREMYALAKEFGFDLIQQRATGEDLEQKSDGSVVTLPFGSVGAMTPAQSELRGKFIDVINDHIDKCHLESPHLGPDAVMLDSMTFEAYAEKYSPGGLGHAFADALSAFYLGVQAKELSALFMINHIKSCMGMETMNSDLKHGGQYLRNRQSNQTFSVRLAAQLPHGTVHLSTPVTKITQLGNFCMVQTANSGPAVRAKRVIVSVPTTLYSMITFVPPLPAAKQALSENTAMGYYAKVIFIFDRPWWHEAGLSGIMTSTEGPFSISRDTCSPQDGQYSITCYLVGDTGRAWSKWSAAERRRLATAQFDAVMGAAARARGVEVPAPINFIEKEWAKDPWALGAPSPVMLPGVLSADSGKALRSSVDKIHFVGTETSVLWKSYMEGAVRSGIRGAEEVIDALQVAKL</sequence>
<dbReference type="OrthoDB" id="5046242at2759"/>
<evidence type="ECO:0000313" key="8">
    <source>
        <dbReference type="EMBL" id="KAF7546799.1"/>
    </source>
</evidence>
<feature type="binding site" evidence="5">
    <location>
        <position position="442"/>
    </location>
    <ligand>
        <name>FAD</name>
        <dbReference type="ChEBI" id="CHEBI:57692"/>
    </ligand>
</feature>
<evidence type="ECO:0000313" key="9">
    <source>
        <dbReference type="Proteomes" id="UP000722485"/>
    </source>
</evidence>
<dbReference type="EMBL" id="JAANBB010000199">
    <property type="protein sequence ID" value="KAF7546799.1"/>
    <property type="molecule type" value="Genomic_DNA"/>
</dbReference>
<evidence type="ECO:0000256" key="4">
    <source>
        <dbReference type="ARBA" id="ARBA00048448"/>
    </source>
</evidence>
<dbReference type="Gene3D" id="1.10.405.10">
    <property type="entry name" value="Guanine Nucleotide Dissociation Inhibitor, domain 1"/>
    <property type="match status" value="1"/>
</dbReference>
<comment type="catalytic activity">
    <reaction evidence="4">
        <text>a secondary aliphatic amine + O2 + H2O = a primary amine + an aldehyde + H2O2</text>
        <dbReference type="Rhea" id="RHEA:26414"/>
        <dbReference type="ChEBI" id="CHEBI:15377"/>
        <dbReference type="ChEBI" id="CHEBI:15379"/>
        <dbReference type="ChEBI" id="CHEBI:16240"/>
        <dbReference type="ChEBI" id="CHEBI:17478"/>
        <dbReference type="ChEBI" id="CHEBI:58855"/>
        <dbReference type="ChEBI" id="CHEBI:65296"/>
        <dbReference type="EC" id="1.4.3.4"/>
    </reaction>
</comment>
<dbReference type="EC" id="1.4.3.-" evidence="6"/>
<proteinExistence type="inferred from homology"/>
<keyword evidence="6" id="KW-0274">FAD</keyword>
<feature type="binding site" evidence="5">
    <location>
        <position position="244"/>
    </location>
    <ligand>
        <name>FAD</name>
        <dbReference type="ChEBI" id="CHEBI:57692"/>
    </ligand>
</feature>
<accession>A0A9P5HBR0</accession>
<dbReference type="InterPro" id="IPR001613">
    <property type="entry name" value="Flavin_amine_oxidase"/>
</dbReference>
<name>A0A9P5HBR0_9HYPO</name>
<keyword evidence="6" id="KW-0285">Flavoprotein</keyword>
<comment type="cofactor">
    <cofactor evidence="1 6">
        <name>FAD</name>
        <dbReference type="ChEBI" id="CHEBI:57692"/>
    </cofactor>
</comment>
<dbReference type="PANTHER" id="PTHR43563:SF14">
    <property type="entry name" value="AMINE OXIDASE"/>
    <property type="match status" value="1"/>
</dbReference>
<protein>
    <recommendedName>
        <fullName evidence="6">Amine oxidase</fullName>
        <ecNumber evidence="6">1.4.3.-</ecNumber>
    </recommendedName>
</protein>
<evidence type="ECO:0000256" key="6">
    <source>
        <dbReference type="RuleBase" id="RU362067"/>
    </source>
</evidence>
<dbReference type="AlphaFoldDB" id="A0A9P5HBR0"/>